<protein>
    <recommendedName>
        <fullName evidence="2">DUF4604 domain-containing protein</fullName>
    </recommendedName>
</protein>
<organism evidence="3 4">
    <name type="scientific">Sporothrix epigloea</name>
    <dbReference type="NCBI Taxonomy" id="1892477"/>
    <lineage>
        <taxon>Eukaryota</taxon>
        <taxon>Fungi</taxon>
        <taxon>Dikarya</taxon>
        <taxon>Ascomycota</taxon>
        <taxon>Pezizomycotina</taxon>
        <taxon>Sordariomycetes</taxon>
        <taxon>Sordariomycetidae</taxon>
        <taxon>Ophiostomatales</taxon>
        <taxon>Ophiostomataceae</taxon>
        <taxon>Sporothrix</taxon>
    </lineage>
</organism>
<name>A0ABP0DA23_9PEZI</name>
<accession>A0ABP0DA23</accession>
<dbReference type="Pfam" id="PF15377">
    <property type="entry name" value="DUF4604"/>
    <property type="match status" value="1"/>
</dbReference>
<sequence>MGKISANSLSYDQSLPPFLARLHSQYNANNRVGPDPILASQRRAAKPRSASEEAEDRPLVLDDRGETVTGVTFGKDGQTTLDEVERKDGELDGSTAGSGYVDAHGVDVVPDISVSRKRRVGRTIREDSDGTSAEGDNDEHKVDRRERKRTANEDPRSDAAVKDTENISTKDGKRKIAVSSDRKVKKQKKKAKLQLSFEEDED</sequence>
<feature type="compositionally biased region" description="Basic and acidic residues" evidence="1">
    <location>
        <begin position="138"/>
        <end position="171"/>
    </location>
</feature>
<feature type="region of interest" description="Disordered" evidence="1">
    <location>
        <begin position="29"/>
        <end position="202"/>
    </location>
</feature>
<dbReference type="EMBL" id="CAWUOM010000012">
    <property type="protein sequence ID" value="CAK7264704.1"/>
    <property type="molecule type" value="Genomic_DNA"/>
</dbReference>
<evidence type="ECO:0000313" key="4">
    <source>
        <dbReference type="Proteomes" id="UP001642501"/>
    </source>
</evidence>
<feature type="compositionally biased region" description="Basic and acidic residues" evidence="1">
    <location>
        <begin position="56"/>
        <end position="66"/>
    </location>
</feature>
<gene>
    <name evidence="3" type="ORF">SEPCBS57363_001215</name>
</gene>
<evidence type="ECO:0000313" key="3">
    <source>
        <dbReference type="EMBL" id="CAK7264704.1"/>
    </source>
</evidence>
<proteinExistence type="predicted"/>
<feature type="domain" description="DUF4604" evidence="2">
    <location>
        <begin position="7"/>
        <end position="201"/>
    </location>
</feature>
<evidence type="ECO:0000259" key="2">
    <source>
        <dbReference type="Pfam" id="PF15377"/>
    </source>
</evidence>
<keyword evidence="4" id="KW-1185">Reference proteome</keyword>
<reference evidence="3 4" key="1">
    <citation type="submission" date="2024-01" db="EMBL/GenBank/DDBJ databases">
        <authorList>
            <person name="Allen C."/>
            <person name="Tagirdzhanova G."/>
        </authorList>
    </citation>
    <scope>NUCLEOTIDE SEQUENCE [LARGE SCALE GENOMIC DNA]</scope>
    <source>
        <strain evidence="3 4">CBS 573.63</strain>
    </source>
</reference>
<dbReference type="Proteomes" id="UP001642501">
    <property type="component" value="Unassembled WGS sequence"/>
</dbReference>
<dbReference type="InterPro" id="IPR027911">
    <property type="entry name" value="DUF4604"/>
</dbReference>
<comment type="caution">
    <text evidence="3">The sequence shown here is derived from an EMBL/GenBank/DDBJ whole genome shotgun (WGS) entry which is preliminary data.</text>
</comment>
<feature type="compositionally biased region" description="Basic residues" evidence="1">
    <location>
        <begin position="183"/>
        <end position="192"/>
    </location>
</feature>
<evidence type="ECO:0000256" key="1">
    <source>
        <dbReference type="SAM" id="MobiDB-lite"/>
    </source>
</evidence>